<dbReference type="OrthoDB" id="9180744at2"/>
<comment type="caution">
    <text evidence="2">The sequence shown here is derived from an EMBL/GenBank/DDBJ whole genome shotgun (WGS) entry which is preliminary data.</text>
</comment>
<dbReference type="AlphaFoldDB" id="A0A2A7V0V4"/>
<feature type="region of interest" description="Disordered" evidence="1">
    <location>
        <begin position="1"/>
        <end position="30"/>
    </location>
</feature>
<sequence>MDHSQHGAHSAAAADSPAAPQAAAAADPAAVLTPGEITRVDARGAKLTIRHGEITNLGMPAMTMVFGLKDSTQLAQFKPGDQVRFHVEDAQGQLLITHIEAAH</sequence>
<dbReference type="Proteomes" id="UP000220246">
    <property type="component" value="Unassembled WGS sequence"/>
</dbReference>
<dbReference type="InterPro" id="IPR021647">
    <property type="entry name" value="CusF_Ec"/>
</dbReference>
<keyword evidence="3" id="KW-1185">Reference proteome</keyword>
<proteinExistence type="predicted"/>
<dbReference type="InterPro" id="IPR042230">
    <property type="entry name" value="CusF_sf"/>
</dbReference>
<evidence type="ECO:0000313" key="3">
    <source>
        <dbReference type="Proteomes" id="UP000220246"/>
    </source>
</evidence>
<dbReference type="Pfam" id="PF11604">
    <property type="entry name" value="CusF_Ec"/>
    <property type="match status" value="1"/>
</dbReference>
<organism evidence="2 3">
    <name type="scientific">Comamonas terrigena</name>
    <dbReference type="NCBI Taxonomy" id="32013"/>
    <lineage>
        <taxon>Bacteria</taxon>
        <taxon>Pseudomonadati</taxon>
        <taxon>Pseudomonadota</taxon>
        <taxon>Betaproteobacteria</taxon>
        <taxon>Burkholderiales</taxon>
        <taxon>Comamonadaceae</taxon>
        <taxon>Comamonas</taxon>
    </lineage>
</organism>
<dbReference type="STRING" id="1219032.GCA_001515545_00655"/>
<evidence type="ECO:0000256" key="1">
    <source>
        <dbReference type="SAM" id="MobiDB-lite"/>
    </source>
</evidence>
<reference evidence="3" key="1">
    <citation type="submission" date="2017-09" db="EMBL/GenBank/DDBJ databases">
        <title>FDA dAtabase for Regulatory Grade micrObial Sequences (FDA-ARGOS): Supporting development and validation of Infectious Disease Dx tests.</title>
        <authorList>
            <person name="Minogue T."/>
            <person name="Wolcott M."/>
            <person name="Wasieloski L."/>
            <person name="Aguilar W."/>
            <person name="Moore D."/>
            <person name="Tallon L."/>
            <person name="Sadzewicz L."/>
            <person name="Ott S."/>
            <person name="Zhao X."/>
            <person name="Nagaraj S."/>
            <person name="Vavikolanu K."/>
            <person name="Aluvathingal J."/>
            <person name="Nadendla S."/>
            <person name="Sichtig H."/>
        </authorList>
    </citation>
    <scope>NUCLEOTIDE SEQUENCE [LARGE SCALE GENOMIC DNA]</scope>
    <source>
        <strain evidence="3">FDAARGOS_394</strain>
    </source>
</reference>
<dbReference type="Gene3D" id="2.40.50.320">
    <property type="entry name" value="Copper binding periplasmic protein CusF"/>
    <property type="match status" value="1"/>
</dbReference>
<accession>A0A2A7V0V4</accession>
<dbReference type="EMBL" id="PDEA01000001">
    <property type="protein sequence ID" value="PEH91138.1"/>
    <property type="molecule type" value="Genomic_DNA"/>
</dbReference>
<name>A0A2A7V0V4_COMTR</name>
<gene>
    <name evidence="2" type="ORF">CRM82_16500</name>
</gene>
<protein>
    <recommendedName>
        <fullName evidence="4">Copper-binding protein</fullName>
    </recommendedName>
</protein>
<feature type="compositionally biased region" description="Low complexity" evidence="1">
    <location>
        <begin position="7"/>
        <end position="30"/>
    </location>
</feature>
<evidence type="ECO:0000313" key="2">
    <source>
        <dbReference type="EMBL" id="PEH91138.1"/>
    </source>
</evidence>
<evidence type="ECO:0008006" key="4">
    <source>
        <dbReference type="Google" id="ProtNLM"/>
    </source>
</evidence>